<organism evidence="2 3">
    <name type="scientific">Pseudomonas versuta</name>
    <dbReference type="NCBI Taxonomy" id="1788301"/>
    <lineage>
        <taxon>Bacteria</taxon>
        <taxon>Pseudomonadati</taxon>
        <taxon>Pseudomonadota</taxon>
        <taxon>Gammaproteobacteria</taxon>
        <taxon>Pseudomonadales</taxon>
        <taxon>Pseudomonadaceae</taxon>
        <taxon>Pseudomonas</taxon>
    </lineage>
</organism>
<evidence type="ECO:0000256" key="1">
    <source>
        <dbReference type="SAM" id="SignalP"/>
    </source>
</evidence>
<feature type="signal peptide" evidence="1">
    <location>
        <begin position="1"/>
        <end position="21"/>
    </location>
</feature>
<dbReference type="EMBL" id="MPJC01000004">
    <property type="protein sequence ID" value="OKA22213.1"/>
    <property type="molecule type" value="Genomic_DNA"/>
</dbReference>
<keyword evidence="3" id="KW-1185">Reference proteome</keyword>
<evidence type="ECO:0008006" key="4">
    <source>
        <dbReference type="Google" id="ProtNLM"/>
    </source>
</evidence>
<sequence>MSLKKTLLVTCLLAVSGSAMAATTADLLVTGKIVPAGCDVTIGTGAALDLGDINVADLNEDHDKPTTLGNRSIGYSITCTGPVVLSTSWVDNKEADGIYPITGNHNLFSLGKDTADAPIGHLWFQHGGGASVAVTGNGAETHANVITSANGVDWFDATYGQASKTHVNSFAPVGETTPAPYTTYSGNFVLKPQIAPVNTLDLSTALTIDANATMELTYL</sequence>
<comment type="caution">
    <text evidence="2">The sequence shown here is derived from an EMBL/GenBank/DDBJ whole genome shotgun (WGS) entry which is preliminary data.</text>
</comment>
<evidence type="ECO:0000313" key="3">
    <source>
        <dbReference type="Proteomes" id="UP000186677"/>
    </source>
</evidence>
<accession>A0ABX3E957</accession>
<proteinExistence type="predicted"/>
<protein>
    <recommendedName>
        <fullName evidence="4">DUF1120 domain-containing protein</fullName>
    </recommendedName>
</protein>
<dbReference type="RefSeq" id="WP_060692496.1">
    <property type="nucleotide sequence ID" value="NZ_CP012676.1"/>
</dbReference>
<reference evidence="2 3" key="1">
    <citation type="submission" date="2016-11" db="EMBL/GenBank/DDBJ databases">
        <title>Draft genome of Pseudomonas versuta A4R1.5.</title>
        <authorList>
            <person name="See-Too W.-S."/>
        </authorList>
    </citation>
    <scope>NUCLEOTIDE SEQUENCE [LARGE SCALE GENOMIC DNA]</scope>
    <source>
        <strain evidence="2 3">A4R1.5</strain>
    </source>
</reference>
<dbReference type="Pfam" id="PF06551">
    <property type="entry name" value="DUF1120"/>
    <property type="match status" value="1"/>
</dbReference>
<dbReference type="Proteomes" id="UP000186677">
    <property type="component" value="Unassembled WGS sequence"/>
</dbReference>
<name>A0ABX3E957_9PSED</name>
<dbReference type="InterPro" id="IPR010546">
    <property type="entry name" value="DUF1120"/>
</dbReference>
<feature type="chain" id="PRO_5045972188" description="DUF1120 domain-containing protein" evidence="1">
    <location>
        <begin position="22"/>
        <end position="219"/>
    </location>
</feature>
<evidence type="ECO:0000313" key="2">
    <source>
        <dbReference type="EMBL" id="OKA22213.1"/>
    </source>
</evidence>
<gene>
    <name evidence="2" type="ORF">BOH73_07165</name>
</gene>
<keyword evidence="1" id="KW-0732">Signal</keyword>